<dbReference type="EMBL" id="FMYO01000010">
    <property type="protein sequence ID" value="SDC66387.1"/>
    <property type="molecule type" value="Genomic_DNA"/>
</dbReference>
<evidence type="ECO:0008006" key="3">
    <source>
        <dbReference type="Google" id="ProtNLM"/>
    </source>
</evidence>
<dbReference type="SUPFAM" id="SSF56784">
    <property type="entry name" value="HAD-like"/>
    <property type="match status" value="1"/>
</dbReference>
<dbReference type="RefSeq" id="WP_092820393.1">
    <property type="nucleotide sequence ID" value="NZ_BAABKJ010000015.1"/>
</dbReference>
<dbReference type="InterPro" id="IPR036412">
    <property type="entry name" value="HAD-like_sf"/>
</dbReference>
<evidence type="ECO:0000313" key="1">
    <source>
        <dbReference type="EMBL" id="SDC66387.1"/>
    </source>
</evidence>
<name>A0A1G6NGG9_9GAMM</name>
<keyword evidence="2" id="KW-1185">Reference proteome</keyword>
<dbReference type="Gene3D" id="1.10.150.240">
    <property type="entry name" value="Putative phosphatase, domain 2"/>
    <property type="match status" value="1"/>
</dbReference>
<dbReference type="InterPro" id="IPR023198">
    <property type="entry name" value="PGP-like_dom2"/>
</dbReference>
<dbReference type="InterPro" id="IPR023214">
    <property type="entry name" value="HAD_sf"/>
</dbReference>
<proteinExistence type="predicted"/>
<dbReference type="OrthoDB" id="148966at2"/>
<protein>
    <recommendedName>
        <fullName evidence="3">Hydrolase of the HAD superfamily</fullName>
    </recommendedName>
</protein>
<gene>
    <name evidence="1" type="ORF">SAMN05421732_11046</name>
</gene>
<evidence type="ECO:0000313" key="2">
    <source>
        <dbReference type="Proteomes" id="UP000243468"/>
    </source>
</evidence>
<organism evidence="1 2">
    <name type="scientific">Acinetobacter kookii</name>
    <dbReference type="NCBI Taxonomy" id="1226327"/>
    <lineage>
        <taxon>Bacteria</taxon>
        <taxon>Pseudomonadati</taxon>
        <taxon>Pseudomonadota</taxon>
        <taxon>Gammaproteobacteria</taxon>
        <taxon>Moraxellales</taxon>
        <taxon>Moraxellaceae</taxon>
        <taxon>Acinetobacter</taxon>
    </lineage>
</organism>
<accession>A0A1G6NGG9</accession>
<dbReference type="Gene3D" id="3.40.50.1000">
    <property type="entry name" value="HAD superfamily/HAD-like"/>
    <property type="match status" value="1"/>
</dbReference>
<reference evidence="2" key="1">
    <citation type="submission" date="2016-09" db="EMBL/GenBank/DDBJ databases">
        <authorList>
            <person name="Varghese N."/>
            <person name="Submissions S."/>
        </authorList>
    </citation>
    <scope>NUCLEOTIDE SEQUENCE [LARGE SCALE GENOMIC DNA]</scope>
    <source>
        <strain evidence="2">ANC 4667</strain>
    </source>
</reference>
<dbReference type="AlphaFoldDB" id="A0A1G6NGG9"/>
<sequence>MLKLVIFDLDHTLLDWDRTQRFARQQLNEKIVQHLSVDVFWQAYEVLHDTLWDAYMQQDLTVSEYRLYRYLKPLQQCGIDDVDLGDNIKPKLHAACFTTSSFL</sequence>
<dbReference type="Proteomes" id="UP000243468">
    <property type="component" value="Unassembled WGS sequence"/>
</dbReference>